<dbReference type="Pfam" id="PF06271">
    <property type="entry name" value="RDD"/>
    <property type="match status" value="1"/>
</dbReference>
<sequence length="181" mass="20734">MENENIVRRLLGSLIDKLFIIVLFVIAYLSYYSLYSTGALGVYLAMLGMSPSSYEYIVDTANRWGGALNIDMRITGLFVIVNILYYIFSEAAMGISLGKYICGLTLKSETGEDVSFGRKIMRSYWLLLLMIVVIAVRYFADFNYYIAIVLFFIVLDISVFFNGRSLIDLLSRTYNVKRQIY</sequence>
<feature type="transmembrane region" description="Helical" evidence="5">
    <location>
        <begin position="124"/>
        <end position="140"/>
    </location>
</feature>
<evidence type="ECO:0000313" key="7">
    <source>
        <dbReference type="EMBL" id="CUN09051.1"/>
    </source>
</evidence>
<keyword evidence="2 5" id="KW-0812">Transmembrane</keyword>
<evidence type="ECO:0000313" key="8">
    <source>
        <dbReference type="Proteomes" id="UP000095591"/>
    </source>
</evidence>
<evidence type="ECO:0000256" key="4">
    <source>
        <dbReference type="ARBA" id="ARBA00023136"/>
    </source>
</evidence>
<evidence type="ECO:0000256" key="3">
    <source>
        <dbReference type="ARBA" id="ARBA00022989"/>
    </source>
</evidence>
<evidence type="ECO:0000256" key="2">
    <source>
        <dbReference type="ARBA" id="ARBA00022692"/>
    </source>
</evidence>
<reference evidence="7 8" key="1">
    <citation type="submission" date="2015-09" db="EMBL/GenBank/DDBJ databases">
        <authorList>
            <consortium name="Pathogen Informatics"/>
        </authorList>
    </citation>
    <scope>NUCLEOTIDE SEQUENCE [LARGE SCALE GENOMIC DNA]</scope>
    <source>
        <strain evidence="7 8">2789STDY5608872</strain>
    </source>
</reference>
<dbReference type="Proteomes" id="UP000095591">
    <property type="component" value="Unassembled WGS sequence"/>
</dbReference>
<feature type="transmembrane region" description="Helical" evidence="5">
    <location>
        <begin position="66"/>
        <end position="88"/>
    </location>
</feature>
<evidence type="ECO:0000256" key="5">
    <source>
        <dbReference type="SAM" id="Phobius"/>
    </source>
</evidence>
<gene>
    <name evidence="7" type="ORF">ERS852429_01873</name>
</gene>
<organism evidence="7 8">
    <name type="scientific">Parabacteroides distasonis</name>
    <dbReference type="NCBI Taxonomy" id="823"/>
    <lineage>
        <taxon>Bacteria</taxon>
        <taxon>Pseudomonadati</taxon>
        <taxon>Bacteroidota</taxon>
        <taxon>Bacteroidia</taxon>
        <taxon>Bacteroidales</taxon>
        <taxon>Tannerellaceae</taxon>
        <taxon>Parabacteroides</taxon>
    </lineage>
</organism>
<evidence type="ECO:0000256" key="1">
    <source>
        <dbReference type="ARBA" id="ARBA00004141"/>
    </source>
</evidence>
<dbReference type="InterPro" id="IPR010432">
    <property type="entry name" value="RDD"/>
</dbReference>
<feature type="transmembrane region" description="Helical" evidence="5">
    <location>
        <begin position="18"/>
        <end position="46"/>
    </location>
</feature>
<evidence type="ECO:0000259" key="6">
    <source>
        <dbReference type="Pfam" id="PF06271"/>
    </source>
</evidence>
<accession>A0A173U2A3</accession>
<dbReference type="AlphaFoldDB" id="A0A173U2A3"/>
<keyword evidence="3 5" id="KW-1133">Transmembrane helix</keyword>
<keyword evidence="4 5" id="KW-0472">Membrane</keyword>
<dbReference type="EMBL" id="CYXP01000004">
    <property type="protein sequence ID" value="CUN09051.1"/>
    <property type="molecule type" value="Genomic_DNA"/>
</dbReference>
<feature type="domain" description="RDD" evidence="6">
    <location>
        <begin position="6"/>
        <end position="167"/>
    </location>
</feature>
<protein>
    <submittedName>
        <fullName evidence="7">RDD family</fullName>
    </submittedName>
</protein>
<proteinExistence type="predicted"/>
<dbReference type="GO" id="GO:0016020">
    <property type="term" value="C:membrane"/>
    <property type="evidence" value="ECO:0007669"/>
    <property type="project" value="UniProtKB-SubCell"/>
</dbReference>
<comment type="subcellular location">
    <subcellularLocation>
        <location evidence="1">Membrane</location>
        <topology evidence="1">Multi-pass membrane protein</topology>
    </subcellularLocation>
</comment>
<dbReference type="RefSeq" id="WP_157355029.1">
    <property type="nucleotide sequence ID" value="NZ_CAJSZN010000029.1"/>
</dbReference>
<feature type="transmembrane region" description="Helical" evidence="5">
    <location>
        <begin position="146"/>
        <end position="167"/>
    </location>
</feature>
<name>A0A173U2A3_PARDI</name>